<protein>
    <submittedName>
        <fullName evidence="1">Uncharacterized protein</fullName>
    </submittedName>
</protein>
<name>A0AA38Q705_9AGAR</name>
<dbReference type="AlphaFoldDB" id="A0AA38Q705"/>
<gene>
    <name evidence="1" type="ORF">F5890DRAFT_558580</name>
</gene>
<reference evidence="1" key="1">
    <citation type="submission" date="2022-08" db="EMBL/GenBank/DDBJ databases">
        <authorList>
            <consortium name="DOE Joint Genome Institute"/>
            <person name="Min B."/>
            <person name="Riley R."/>
            <person name="Sierra-Patev S."/>
            <person name="Naranjo-Ortiz M."/>
            <person name="Looney B."/>
            <person name="Konkel Z."/>
            <person name="Slot J.C."/>
            <person name="Sakamoto Y."/>
            <person name="Steenwyk J.L."/>
            <person name="Rokas A."/>
            <person name="Carro J."/>
            <person name="Camarero S."/>
            <person name="Ferreira P."/>
            <person name="Molpeceres G."/>
            <person name="Ruiz-Duenas F.J."/>
            <person name="Serrano A."/>
            <person name="Henrissat B."/>
            <person name="Drula E."/>
            <person name="Hughes K.W."/>
            <person name="Mata J.L."/>
            <person name="Ishikawa N.K."/>
            <person name="Vargas-Isla R."/>
            <person name="Ushijima S."/>
            <person name="Smith C.A."/>
            <person name="Ahrendt S."/>
            <person name="Andreopoulos W."/>
            <person name="He G."/>
            <person name="Labutti K."/>
            <person name="Lipzen A."/>
            <person name="Ng V."/>
            <person name="Sandor L."/>
            <person name="Barry K."/>
            <person name="Martinez A.T."/>
            <person name="Xiao Y."/>
            <person name="Gibbons J.G."/>
            <person name="Terashima K."/>
            <person name="Hibbett D.S."/>
            <person name="Grigoriev I.V."/>
        </authorList>
    </citation>
    <scope>NUCLEOTIDE SEQUENCE</scope>
    <source>
        <strain evidence="1">TFB7829</strain>
    </source>
</reference>
<dbReference type="EMBL" id="MU801912">
    <property type="protein sequence ID" value="KAJ3988247.1"/>
    <property type="molecule type" value="Genomic_DNA"/>
</dbReference>
<evidence type="ECO:0000313" key="1">
    <source>
        <dbReference type="EMBL" id="KAJ3988247.1"/>
    </source>
</evidence>
<sequence length="86" mass="10151">MPAIFRYFLFCPLISYFSNSFAICKLSSEIGFFFFCRLPHFTKRAGVLRSKRHQKPRASRFFRCLVMHTTVSAGEMRELKAFRCVL</sequence>
<evidence type="ECO:0000313" key="2">
    <source>
        <dbReference type="Proteomes" id="UP001163850"/>
    </source>
</evidence>
<organism evidence="1 2">
    <name type="scientific">Lentinula detonsa</name>
    <dbReference type="NCBI Taxonomy" id="2804962"/>
    <lineage>
        <taxon>Eukaryota</taxon>
        <taxon>Fungi</taxon>
        <taxon>Dikarya</taxon>
        <taxon>Basidiomycota</taxon>
        <taxon>Agaricomycotina</taxon>
        <taxon>Agaricomycetes</taxon>
        <taxon>Agaricomycetidae</taxon>
        <taxon>Agaricales</taxon>
        <taxon>Marasmiineae</taxon>
        <taxon>Omphalotaceae</taxon>
        <taxon>Lentinula</taxon>
    </lineage>
</organism>
<accession>A0AA38Q705</accession>
<proteinExistence type="predicted"/>
<dbReference type="Proteomes" id="UP001163850">
    <property type="component" value="Unassembled WGS sequence"/>
</dbReference>
<comment type="caution">
    <text evidence="1">The sequence shown here is derived from an EMBL/GenBank/DDBJ whole genome shotgun (WGS) entry which is preliminary data.</text>
</comment>